<feature type="region of interest" description="Disordered" evidence="1">
    <location>
        <begin position="62"/>
        <end position="90"/>
    </location>
</feature>
<evidence type="ECO:0000256" key="1">
    <source>
        <dbReference type="SAM" id="MobiDB-lite"/>
    </source>
</evidence>
<evidence type="ECO:0000313" key="3">
    <source>
        <dbReference type="EMBL" id="GAQ78597.1"/>
    </source>
</evidence>
<dbReference type="GO" id="GO:0016747">
    <property type="term" value="F:acyltransferase activity, transferring groups other than amino-acyl groups"/>
    <property type="evidence" value="ECO:0007669"/>
    <property type="project" value="InterPro"/>
</dbReference>
<dbReference type="STRING" id="105231.A0A1Y1HPU9"/>
<dbReference type="CDD" id="cd04301">
    <property type="entry name" value="NAT_SF"/>
    <property type="match status" value="1"/>
</dbReference>
<reference evidence="3 4" key="1">
    <citation type="journal article" date="2014" name="Nat. Commun.">
        <title>Klebsormidium flaccidum genome reveals primary factors for plant terrestrial adaptation.</title>
        <authorList>
            <person name="Hori K."/>
            <person name="Maruyama F."/>
            <person name="Fujisawa T."/>
            <person name="Togashi T."/>
            <person name="Yamamoto N."/>
            <person name="Seo M."/>
            <person name="Sato S."/>
            <person name="Yamada T."/>
            <person name="Mori H."/>
            <person name="Tajima N."/>
            <person name="Moriyama T."/>
            <person name="Ikeuchi M."/>
            <person name="Watanabe M."/>
            <person name="Wada H."/>
            <person name="Kobayashi K."/>
            <person name="Saito M."/>
            <person name="Masuda T."/>
            <person name="Sasaki-Sekimoto Y."/>
            <person name="Mashiguchi K."/>
            <person name="Awai K."/>
            <person name="Shimojima M."/>
            <person name="Masuda S."/>
            <person name="Iwai M."/>
            <person name="Nobusawa T."/>
            <person name="Narise T."/>
            <person name="Kondo S."/>
            <person name="Saito H."/>
            <person name="Sato R."/>
            <person name="Murakawa M."/>
            <person name="Ihara Y."/>
            <person name="Oshima-Yamada Y."/>
            <person name="Ohtaka K."/>
            <person name="Satoh M."/>
            <person name="Sonobe K."/>
            <person name="Ishii M."/>
            <person name="Ohtani R."/>
            <person name="Kanamori-Sato M."/>
            <person name="Honoki R."/>
            <person name="Miyazaki D."/>
            <person name="Mochizuki H."/>
            <person name="Umetsu J."/>
            <person name="Higashi K."/>
            <person name="Shibata D."/>
            <person name="Kamiya Y."/>
            <person name="Sato N."/>
            <person name="Nakamura Y."/>
            <person name="Tabata S."/>
            <person name="Ida S."/>
            <person name="Kurokawa K."/>
            <person name="Ohta H."/>
        </authorList>
    </citation>
    <scope>NUCLEOTIDE SEQUENCE [LARGE SCALE GENOMIC DNA]</scope>
    <source>
        <strain evidence="3 4">NIES-2285</strain>
    </source>
</reference>
<organism evidence="3 4">
    <name type="scientific">Klebsormidium nitens</name>
    <name type="common">Green alga</name>
    <name type="synonym">Ulothrix nitens</name>
    <dbReference type="NCBI Taxonomy" id="105231"/>
    <lineage>
        <taxon>Eukaryota</taxon>
        <taxon>Viridiplantae</taxon>
        <taxon>Streptophyta</taxon>
        <taxon>Klebsormidiophyceae</taxon>
        <taxon>Klebsormidiales</taxon>
        <taxon>Klebsormidiaceae</taxon>
        <taxon>Klebsormidium</taxon>
    </lineage>
</organism>
<evidence type="ECO:0000313" key="4">
    <source>
        <dbReference type="Proteomes" id="UP000054558"/>
    </source>
</evidence>
<dbReference type="PANTHER" id="PTHR47426">
    <property type="entry name" value="ACYL-COA N-ACYLTRANSFERASES (NAT) SUPERFAMILY PROTEIN"/>
    <property type="match status" value="1"/>
</dbReference>
<dbReference type="Gene3D" id="3.40.630.30">
    <property type="match status" value="1"/>
</dbReference>
<keyword evidence="4" id="KW-1185">Reference proteome</keyword>
<dbReference type="Proteomes" id="UP000054558">
    <property type="component" value="Unassembled WGS sequence"/>
</dbReference>
<dbReference type="InterPro" id="IPR016181">
    <property type="entry name" value="Acyl_CoA_acyltransferase"/>
</dbReference>
<proteinExistence type="predicted"/>
<protein>
    <recommendedName>
        <fullName evidence="2">N-acetyltransferase domain-containing protein</fullName>
    </recommendedName>
</protein>
<dbReference type="SUPFAM" id="SSF55729">
    <property type="entry name" value="Acyl-CoA N-acyltransferases (Nat)"/>
    <property type="match status" value="1"/>
</dbReference>
<dbReference type="InterPro" id="IPR000182">
    <property type="entry name" value="GNAT_dom"/>
</dbReference>
<dbReference type="OrthoDB" id="41532at2759"/>
<dbReference type="PANTHER" id="PTHR47426:SF3">
    <property type="entry name" value="GCN5-RELATED N-ACETYLTRANSFERASE 6, CHLOROPLASTIC"/>
    <property type="match status" value="1"/>
</dbReference>
<feature type="compositionally biased region" description="Basic and acidic residues" evidence="1">
    <location>
        <begin position="77"/>
        <end position="87"/>
    </location>
</feature>
<evidence type="ECO:0000259" key="2">
    <source>
        <dbReference type="PROSITE" id="PS51186"/>
    </source>
</evidence>
<dbReference type="Pfam" id="PF00583">
    <property type="entry name" value="Acetyltransf_1"/>
    <property type="match status" value="1"/>
</dbReference>
<accession>A0A1Y1HPU9</accession>
<sequence>MGVCAMQKKLAIHVVRQGAVLKAAYLIAAKRAKLFTPRAAFKISLDEILASPESTLHHCLKDNEKHDSKQGTLGKSAEGKDGKREAGDLCEPGTSFEVREAASEEELLAAAWMRADVYADGLPYTRFVDSYRKQFAEQEFGSLLKRTKAQTGRHLRCCCLVAVDPTALAASYPASDYVIGTLDVSLKQLMPGERIAGEETSEESVTFAGKRPVTKARKYVYISNVCVPERARRRGIAAQMMGAAALVVKEWGFSEVFCHVEVDNRGAQELYKKLGYEKYGEVVVQETVSGAHVSLRRTLLLRAELDML</sequence>
<dbReference type="AlphaFoldDB" id="A0A1Y1HPU9"/>
<feature type="domain" description="N-acetyltransferase" evidence="2">
    <location>
        <begin position="158"/>
        <end position="300"/>
    </location>
</feature>
<dbReference type="OMA" id="CSCIITV"/>
<name>A0A1Y1HPU9_KLENI</name>
<dbReference type="PROSITE" id="PS51186">
    <property type="entry name" value="GNAT"/>
    <property type="match status" value="1"/>
</dbReference>
<dbReference type="EMBL" id="DF236964">
    <property type="protein sequence ID" value="GAQ78597.1"/>
    <property type="molecule type" value="Genomic_DNA"/>
</dbReference>
<gene>
    <name evidence="3" type="ORF">KFL_000150510</name>
</gene>